<reference evidence="1" key="1">
    <citation type="submission" date="2021-06" db="EMBL/GenBank/DDBJ databases">
        <title>Parelaphostrongylus tenuis whole genome reference sequence.</title>
        <authorList>
            <person name="Garwood T.J."/>
            <person name="Larsen P.A."/>
            <person name="Fountain-Jones N.M."/>
            <person name="Garbe J.R."/>
            <person name="Macchietto M.G."/>
            <person name="Kania S.A."/>
            <person name="Gerhold R.W."/>
            <person name="Richards J.E."/>
            <person name="Wolf T.M."/>
        </authorList>
    </citation>
    <scope>NUCLEOTIDE SEQUENCE</scope>
    <source>
        <strain evidence="1">MNPRO001-30</strain>
        <tissue evidence="1">Meninges</tissue>
    </source>
</reference>
<gene>
    <name evidence="1" type="ORF">KIN20_014018</name>
</gene>
<organism evidence="1 2">
    <name type="scientific">Parelaphostrongylus tenuis</name>
    <name type="common">Meningeal worm</name>
    <dbReference type="NCBI Taxonomy" id="148309"/>
    <lineage>
        <taxon>Eukaryota</taxon>
        <taxon>Metazoa</taxon>
        <taxon>Ecdysozoa</taxon>
        <taxon>Nematoda</taxon>
        <taxon>Chromadorea</taxon>
        <taxon>Rhabditida</taxon>
        <taxon>Rhabditina</taxon>
        <taxon>Rhabditomorpha</taxon>
        <taxon>Strongyloidea</taxon>
        <taxon>Metastrongylidae</taxon>
        <taxon>Parelaphostrongylus</taxon>
    </lineage>
</organism>
<dbReference type="EMBL" id="JAHQIW010002786">
    <property type="protein sequence ID" value="KAJ1356323.1"/>
    <property type="molecule type" value="Genomic_DNA"/>
</dbReference>
<sequence>MHNGLYFCHIEAISVISTATSPRKLSHERVKKMQIDHGDFVSSLGSSEIERKVKTLRDEINNILMPLVELIKYINRVDPLKCRNKKAKCDIVISQLSTAALNEQRMDIC</sequence>
<evidence type="ECO:0000313" key="1">
    <source>
        <dbReference type="EMBL" id="KAJ1356323.1"/>
    </source>
</evidence>
<dbReference type="AlphaFoldDB" id="A0AAD5QLE5"/>
<proteinExistence type="predicted"/>
<accession>A0AAD5QLE5</accession>
<comment type="caution">
    <text evidence="1">The sequence shown here is derived from an EMBL/GenBank/DDBJ whole genome shotgun (WGS) entry which is preliminary data.</text>
</comment>
<keyword evidence="2" id="KW-1185">Reference proteome</keyword>
<name>A0AAD5QLE5_PARTN</name>
<evidence type="ECO:0000313" key="2">
    <source>
        <dbReference type="Proteomes" id="UP001196413"/>
    </source>
</evidence>
<dbReference type="Proteomes" id="UP001196413">
    <property type="component" value="Unassembled WGS sequence"/>
</dbReference>
<protein>
    <submittedName>
        <fullName evidence="1">Uncharacterized protein</fullName>
    </submittedName>
</protein>